<keyword evidence="4" id="KW-1185">Reference proteome</keyword>
<dbReference type="InterPro" id="IPR015915">
    <property type="entry name" value="Kelch-typ_b-propeller"/>
</dbReference>
<comment type="caution">
    <text evidence="3">The sequence shown here is derived from an EMBL/GenBank/DDBJ whole genome shotgun (WGS) entry which is preliminary data.</text>
</comment>
<dbReference type="SUPFAM" id="SSF50965">
    <property type="entry name" value="Galactose oxidase, central domain"/>
    <property type="match status" value="1"/>
</dbReference>
<dbReference type="PANTHER" id="PTHR23244">
    <property type="entry name" value="KELCH REPEAT DOMAIN"/>
    <property type="match status" value="1"/>
</dbReference>
<protein>
    <recommendedName>
        <fullName evidence="5">Kelch motif family protein</fullName>
    </recommendedName>
</protein>
<evidence type="ECO:0000313" key="4">
    <source>
        <dbReference type="Proteomes" id="UP001470230"/>
    </source>
</evidence>
<dbReference type="InterPro" id="IPR011043">
    <property type="entry name" value="Gal_Oxase/kelch_b-propeller"/>
</dbReference>
<name>A0ABR2GWZ4_9EUKA</name>
<keyword evidence="1" id="KW-0175">Coiled coil</keyword>
<feature type="coiled-coil region" evidence="1">
    <location>
        <begin position="654"/>
        <end position="702"/>
    </location>
</feature>
<evidence type="ECO:0000256" key="2">
    <source>
        <dbReference type="SAM" id="MobiDB-lite"/>
    </source>
</evidence>
<evidence type="ECO:0000256" key="1">
    <source>
        <dbReference type="SAM" id="Coils"/>
    </source>
</evidence>
<dbReference type="Gene3D" id="2.120.10.80">
    <property type="entry name" value="Kelch-type beta propeller"/>
    <property type="match status" value="2"/>
</dbReference>
<dbReference type="Proteomes" id="UP001470230">
    <property type="component" value="Unassembled WGS sequence"/>
</dbReference>
<feature type="region of interest" description="Disordered" evidence="2">
    <location>
        <begin position="111"/>
        <end position="134"/>
    </location>
</feature>
<proteinExistence type="predicted"/>
<evidence type="ECO:0008006" key="5">
    <source>
        <dbReference type="Google" id="ProtNLM"/>
    </source>
</evidence>
<feature type="compositionally biased region" description="Basic residues" evidence="2">
    <location>
        <begin position="735"/>
        <end position="744"/>
    </location>
</feature>
<sequence length="838" mass="93803">MSTQESDYSSESFSDIVLPSIAPPTSVGSLINEFLGDLSTTANFNSISCFTQVNKDKIVQIYGDENDKLNVRTCGINEAFTPLPSKGDQPSIREGFCCVDISDITFDNSNIKSDSKSSSSSSRSSSRSKSLFTPPQKYTPSIAIFGGKSESNAISSELYTYSFSTNIWKKISLISAEIAPRIGHRAVALSKGDHNFIYVFGGTNGFYLEENLLLICLCGDFASCSVLECEGEDRPCGRCDHSMILVDNIYSSFQLKSNNPSSLPTKSGSNASQSPPAISIPSMSSFQALGSAIQSNTTNLRNGNNNTLNNKIISGPAWALIFGGKVSDERSDIDLNRKFNDKNTDKVLGDFWKLEIRSPFDVPKWTLITREGPPGRHSHASFCKDGQFFIAGGYDEKGTPLKDVWRYTFGFGWEEIAVFNNKSIINIFGSTEYGFVQINNLQNQNESTRENQKSNPIENLYVSPLNMDPALVLLSDEFDKLRKKQRMMWNSISEKMEEIASLESEIENGKMFIKNPESFLASTKSDHSQEEEEENDANFNFANSLSKVKKLEKQVGELRIQLFNDSKTNVAAKKATLENPQPLCPKLVDFTLELHQKVSLKTEKFLQRKRELESEVQLYTNQKKLLEGINTNGIKSSDASSKFSAQYIEKLRELEIFKEKTSIAEKKLEKMRKKQVLDDQYIMSLMDEVTKCEKKIAKTDKEITKWQANVERSRIELKMIDSILKVWQSGSQSKAKTKTKSKGKTSKDSTTGSESDNEKQVQKILKKNNALRAKIKEELKSFVDTKLNSFQSMIDSVNSILNVIGDSKQLADCKPAVLEHMPNLSRDLDVLLAPYVKA</sequence>
<reference evidence="3 4" key="1">
    <citation type="submission" date="2024-04" db="EMBL/GenBank/DDBJ databases">
        <title>Tritrichomonas musculus Genome.</title>
        <authorList>
            <person name="Alves-Ferreira E."/>
            <person name="Grigg M."/>
            <person name="Lorenzi H."/>
            <person name="Galac M."/>
        </authorList>
    </citation>
    <scope>NUCLEOTIDE SEQUENCE [LARGE SCALE GENOMIC DNA]</scope>
    <source>
        <strain evidence="3 4">EAF2021</strain>
    </source>
</reference>
<feature type="coiled-coil region" evidence="1">
    <location>
        <begin position="602"/>
        <end position="629"/>
    </location>
</feature>
<feature type="region of interest" description="Disordered" evidence="2">
    <location>
        <begin position="734"/>
        <end position="761"/>
    </location>
</feature>
<gene>
    <name evidence="3" type="ORF">M9Y10_036323</name>
</gene>
<evidence type="ECO:0000313" key="3">
    <source>
        <dbReference type="EMBL" id="KAK8837785.1"/>
    </source>
</evidence>
<organism evidence="3 4">
    <name type="scientific">Tritrichomonas musculus</name>
    <dbReference type="NCBI Taxonomy" id="1915356"/>
    <lineage>
        <taxon>Eukaryota</taxon>
        <taxon>Metamonada</taxon>
        <taxon>Parabasalia</taxon>
        <taxon>Tritrichomonadida</taxon>
        <taxon>Tritrichomonadidae</taxon>
        <taxon>Tritrichomonas</taxon>
    </lineage>
</organism>
<feature type="compositionally biased region" description="Low complexity" evidence="2">
    <location>
        <begin position="116"/>
        <end position="130"/>
    </location>
</feature>
<accession>A0ABR2GWZ4</accession>
<dbReference type="EMBL" id="JAPFFF010000058">
    <property type="protein sequence ID" value="KAK8837785.1"/>
    <property type="molecule type" value="Genomic_DNA"/>
</dbReference>